<evidence type="ECO:0000313" key="2">
    <source>
        <dbReference type="EMBL" id="KAL0124127.1"/>
    </source>
</evidence>
<name>A0AAW2G9V5_9HYME</name>
<comment type="caution">
    <text evidence="2">The sequence shown here is derived from an EMBL/GenBank/DDBJ whole genome shotgun (WGS) entry which is preliminary data.</text>
</comment>
<sequence length="101" mass="11846">MARSDKNKPSNEQNESLDDILNDENFIFSSFRKMDFKDVQAELSRQPRPRDDVAVAQRQSSPRREEPIASTGTIIKTEPEQRRIQQMPRPLLEKIKTFEKD</sequence>
<evidence type="ECO:0000313" key="3">
    <source>
        <dbReference type="Proteomes" id="UP001430953"/>
    </source>
</evidence>
<feature type="region of interest" description="Disordered" evidence="1">
    <location>
        <begin position="1"/>
        <end position="20"/>
    </location>
</feature>
<evidence type="ECO:0000256" key="1">
    <source>
        <dbReference type="SAM" id="MobiDB-lite"/>
    </source>
</evidence>
<dbReference type="EMBL" id="JADYXP020000005">
    <property type="protein sequence ID" value="KAL0124127.1"/>
    <property type="molecule type" value="Genomic_DNA"/>
</dbReference>
<feature type="region of interest" description="Disordered" evidence="1">
    <location>
        <begin position="41"/>
        <end position="73"/>
    </location>
</feature>
<reference evidence="2 3" key="1">
    <citation type="submission" date="2023-03" db="EMBL/GenBank/DDBJ databases">
        <title>High recombination rates correlate with genetic variation in Cardiocondyla obscurior ants.</title>
        <authorList>
            <person name="Errbii M."/>
        </authorList>
    </citation>
    <scope>NUCLEOTIDE SEQUENCE [LARGE SCALE GENOMIC DNA]</scope>
    <source>
        <strain evidence="2">Alpha-2009</strain>
        <tissue evidence="2">Whole body</tissue>
    </source>
</reference>
<accession>A0AAW2G9V5</accession>
<keyword evidence="3" id="KW-1185">Reference proteome</keyword>
<dbReference type="AlphaFoldDB" id="A0AAW2G9V5"/>
<dbReference type="Proteomes" id="UP001430953">
    <property type="component" value="Unassembled WGS sequence"/>
</dbReference>
<proteinExistence type="predicted"/>
<gene>
    <name evidence="2" type="ORF">PUN28_006144</name>
</gene>
<protein>
    <submittedName>
        <fullName evidence="2">Uncharacterized protein</fullName>
    </submittedName>
</protein>
<organism evidence="2 3">
    <name type="scientific">Cardiocondyla obscurior</name>
    <dbReference type="NCBI Taxonomy" id="286306"/>
    <lineage>
        <taxon>Eukaryota</taxon>
        <taxon>Metazoa</taxon>
        <taxon>Ecdysozoa</taxon>
        <taxon>Arthropoda</taxon>
        <taxon>Hexapoda</taxon>
        <taxon>Insecta</taxon>
        <taxon>Pterygota</taxon>
        <taxon>Neoptera</taxon>
        <taxon>Endopterygota</taxon>
        <taxon>Hymenoptera</taxon>
        <taxon>Apocrita</taxon>
        <taxon>Aculeata</taxon>
        <taxon>Formicoidea</taxon>
        <taxon>Formicidae</taxon>
        <taxon>Myrmicinae</taxon>
        <taxon>Cardiocondyla</taxon>
    </lineage>
</organism>